<feature type="transmembrane region" description="Helical" evidence="8">
    <location>
        <begin position="33"/>
        <end position="53"/>
    </location>
</feature>
<sequence>MATATLSEPELAVPPRHKVTSSAPRSRPLINPWVVALTVTLATFMELLDTSIANVSLPYIAGGLGRSYDEVTWILTTYLVANAVVLPMSAWLSRVFGRKTYYMACVTLFTITSFFCGIAPTLGIMLLSRVLQGIGGGGLAPVEQAILVDAFPPAKRASAFALYTVAIVTAPAIGPVLGGWITDNYNWRWVFFINIPVGILSLFLTNRFVHDPPAFAEERKTVRVNGKLRIDGIGIALVGLGSAALEVLLDRGQIDDWFGSPFIIWMFVIGVGCLTAAVFWELHVPDPIIDFRLLKIRNFAFANFFYFIFGFGLFASTTMIPQLLQSLYGYRAIDAGLVLGPGALVITFLAPVGAQLVQRGIVKPRILLFGAVMIVGMSFLHYSHFNLDTDYKHYALARALQGLGYGFFFVPLSVIAYSQLSPAQNNKASSLTNFFRNWGGSFGIAFITTMSERRQNFHQERVGSTIAASSSTLQENIHQTTAYLQAHGFSPADAVTAAYGRVYDQLHAQTQLLAFMDCFHIIGVVTLIAAPLVLLTKAFKPSGKSEGAH</sequence>
<evidence type="ECO:0000256" key="7">
    <source>
        <dbReference type="SAM" id="MobiDB-lite"/>
    </source>
</evidence>
<feature type="region of interest" description="Disordered" evidence="7">
    <location>
        <begin position="1"/>
        <end position="24"/>
    </location>
</feature>
<evidence type="ECO:0000256" key="5">
    <source>
        <dbReference type="ARBA" id="ARBA00022989"/>
    </source>
</evidence>
<keyword evidence="3" id="KW-1003">Cell membrane</keyword>
<comment type="caution">
    <text evidence="10">The sequence shown here is derived from an EMBL/GenBank/DDBJ whole genome shotgun (WGS) entry which is preliminary data.</text>
</comment>
<dbReference type="Pfam" id="PF07690">
    <property type="entry name" value="MFS_1"/>
    <property type="match status" value="1"/>
</dbReference>
<dbReference type="PROSITE" id="PS50850">
    <property type="entry name" value="MFS"/>
    <property type="match status" value="1"/>
</dbReference>
<comment type="subcellular location">
    <subcellularLocation>
        <location evidence="1">Cell membrane</location>
        <topology evidence="1">Multi-pass membrane protein</topology>
    </subcellularLocation>
</comment>
<dbReference type="Gene3D" id="1.20.1250.20">
    <property type="entry name" value="MFS general substrate transporter like domains"/>
    <property type="match status" value="1"/>
</dbReference>
<dbReference type="GO" id="GO:0005886">
    <property type="term" value="C:plasma membrane"/>
    <property type="evidence" value="ECO:0007669"/>
    <property type="project" value="UniProtKB-SubCell"/>
</dbReference>
<dbReference type="Gene3D" id="1.20.1720.10">
    <property type="entry name" value="Multidrug resistance protein D"/>
    <property type="match status" value="1"/>
</dbReference>
<dbReference type="EMBL" id="JACHEB010000008">
    <property type="protein sequence ID" value="MBB5329922.1"/>
    <property type="molecule type" value="Genomic_DNA"/>
</dbReference>
<feature type="transmembrane region" description="Helical" evidence="8">
    <location>
        <begin position="261"/>
        <end position="280"/>
    </location>
</feature>
<dbReference type="CDD" id="cd17503">
    <property type="entry name" value="MFS_LmrB_MDR_like"/>
    <property type="match status" value="1"/>
</dbReference>
<dbReference type="PANTHER" id="PTHR23501:SF174">
    <property type="entry name" value="MULTIDRUG EXPORT PROTEIN EMRB-RELATED"/>
    <property type="match status" value="1"/>
</dbReference>
<feature type="transmembrane region" description="Helical" evidence="8">
    <location>
        <begin position="73"/>
        <end position="93"/>
    </location>
</feature>
<dbReference type="InterPro" id="IPR004638">
    <property type="entry name" value="EmrB-like"/>
</dbReference>
<feature type="transmembrane region" description="Helical" evidence="8">
    <location>
        <begin position="512"/>
        <end position="534"/>
    </location>
</feature>
<dbReference type="GO" id="GO:0022857">
    <property type="term" value="F:transmembrane transporter activity"/>
    <property type="evidence" value="ECO:0007669"/>
    <property type="project" value="InterPro"/>
</dbReference>
<protein>
    <submittedName>
        <fullName evidence="10">DHA2 family multidrug resistance protein</fullName>
    </submittedName>
</protein>
<dbReference type="InterPro" id="IPR020846">
    <property type="entry name" value="MFS_dom"/>
</dbReference>
<keyword evidence="5 8" id="KW-1133">Transmembrane helix</keyword>
<dbReference type="InterPro" id="IPR011701">
    <property type="entry name" value="MFS"/>
</dbReference>
<keyword evidence="6 8" id="KW-0472">Membrane</keyword>
<evidence type="ECO:0000313" key="10">
    <source>
        <dbReference type="EMBL" id="MBB5329922.1"/>
    </source>
</evidence>
<gene>
    <name evidence="10" type="ORF">HDF14_003551</name>
</gene>
<evidence type="ECO:0000256" key="2">
    <source>
        <dbReference type="ARBA" id="ARBA00022448"/>
    </source>
</evidence>
<feature type="transmembrane region" description="Helical" evidence="8">
    <location>
        <begin position="160"/>
        <end position="181"/>
    </location>
</feature>
<dbReference type="SUPFAM" id="SSF103473">
    <property type="entry name" value="MFS general substrate transporter"/>
    <property type="match status" value="1"/>
</dbReference>
<reference evidence="10 11" key="1">
    <citation type="submission" date="2020-08" db="EMBL/GenBank/DDBJ databases">
        <title>Genomic Encyclopedia of Type Strains, Phase IV (KMG-V): Genome sequencing to study the core and pangenomes of soil and plant-associated prokaryotes.</title>
        <authorList>
            <person name="Whitman W."/>
        </authorList>
    </citation>
    <scope>NUCLEOTIDE SEQUENCE [LARGE SCALE GENOMIC DNA]</scope>
    <source>
        <strain evidence="10 11">X5P2</strain>
    </source>
</reference>
<dbReference type="PRINTS" id="PR01036">
    <property type="entry name" value="TCRTETB"/>
</dbReference>
<evidence type="ECO:0000256" key="1">
    <source>
        <dbReference type="ARBA" id="ARBA00004651"/>
    </source>
</evidence>
<keyword evidence="4 8" id="KW-0812">Transmembrane</keyword>
<keyword evidence="11" id="KW-1185">Reference proteome</keyword>
<feature type="transmembrane region" description="Helical" evidence="8">
    <location>
        <begin position="100"/>
        <end position="124"/>
    </location>
</feature>
<evidence type="ECO:0000313" key="11">
    <source>
        <dbReference type="Proteomes" id="UP000535182"/>
    </source>
</evidence>
<evidence type="ECO:0000256" key="4">
    <source>
        <dbReference type="ARBA" id="ARBA00022692"/>
    </source>
</evidence>
<feature type="transmembrane region" description="Helical" evidence="8">
    <location>
        <begin position="366"/>
        <end position="383"/>
    </location>
</feature>
<dbReference type="Proteomes" id="UP000535182">
    <property type="component" value="Unassembled WGS sequence"/>
</dbReference>
<feature type="transmembrane region" description="Helical" evidence="8">
    <location>
        <begin position="301"/>
        <end position="320"/>
    </location>
</feature>
<dbReference type="RefSeq" id="WP_183978874.1">
    <property type="nucleotide sequence ID" value="NZ_JACHEB010000008.1"/>
</dbReference>
<accession>A0A9X0QGA6</accession>
<name>A0A9X0QGA6_9BACT</name>
<evidence type="ECO:0000256" key="3">
    <source>
        <dbReference type="ARBA" id="ARBA00022475"/>
    </source>
</evidence>
<evidence type="ECO:0000256" key="6">
    <source>
        <dbReference type="ARBA" id="ARBA00023136"/>
    </source>
</evidence>
<evidence type="ECO:0000256" key="8">
    <source>
        <dbReference type="SAM" id="Phobius"/>
    </source>
</evidence>
<dbReference type="AlphaFoldDB" id="A0A9X0QGA6"/>
<dbReference type="NCBIfam" id="TIGR00711">
    <property type="entry name" value="efflux_EmrB"/>
    <property type="match status" value="1"/>
</dbReference>
<evidence type="ECO:0000259" key="9">
    <source>
        <dbReference type="PROSITE" id="PS50850"/>
    </source>
</evidence>
<feature type="transmembrane region" description="Helical" evidence="8">
    <location>
        <begin position="187"/>
        <end position="209"/>
    </location>
</feature>
<dbReference type="InterPro" id="IPR036259">
    <property type="entry name" value="MFS_trans_sf"/>
</dbReference>
<feature type="transmembrane region" description="Helical" evidence="8">
    <location>
        <begin position="395"/>
        <end position="417"/>
    </location>
</feature>
<proteinExistence type="predicted"/>
<dbReference type="PANTHER" id="PTHR23501">
    <property type="entry name" value="MAJOR FACILITATOR SUPERFAMILY"/>
    <property type="match status" value="1"/>
</dbReference>
<feature type="domain" description="Major facilitator superfamily (MFS) profile" evidence="9">
    <location>
        <begin position="35"/>
        <end position="541"/>
    </location>
</feature>
<feature type="transmembrane region" description="Helical" evidence="8">
    <location>
        <begin position="332"/>
        <end position="354"/>
    </location>
</feature>
<keyword evidence="2" id="KW-0813">Transport</keyword>
<organism evidence="10 11">
    <name type="scientific">Tunturiibacter gelidiferens</name>
    <dbReference type="NCBI Taxonomy" id="3069689"/>
    <lineage>
        <taxon>Bacteria</taxon>
        <taxon>Pseudomonadati</taxon>
        <taxon>Acidobacteriota</taxon>
        <taxon>Terriglobia</taxon>
        <taxon>Terriglobales</taxon>
        <taxon>Acidobacteriaceae</taxon>
        <taxon>Tunturiibacter</taxon>
    </lineage>
</organism>